<dbReference type="PANTHER" id="PTHR45672:SF3">
    <property type="entry name" value="THIOREDOXIN DOMAIN-CONTAINING PROTEIN 5"/>
    <property type="match status" value="1"/>
</dbReference>
<dbReference type="InterPro" id="IPR051063">
    <property type="entry name" value="PDI"/>
</dbReference>
<dbReference type="InterPro" id="IPR013766">
    <property type="entry name" value="Thioredoxin_domain"/>
</dbReference>
<evidence type="ECO:0000256" key="2">
    <source>
        <dbReference type="ARBA" id="ARBA00022729"/>
    </source>
</evidence>
<dbReference type="PROSITE" id="PS51352">
    <property type="entry name" value="THIOREDOXIN_2"/>
    <property type="match status" value="1"/>
</dbReference>
<evidence type="ECO:0000256" key="4">
    <source>
        <dbReference type="SAM" id="SignalP"/>
    </source>
</evidence>
<dbReference type="SUPFAM" id="SSF52833">
    <property type="entry name" value="Thioredoxin-like"/>
    <property type="match status" value="1"/>
</dbReference>
<proteinExistence type="inferred from homology"/>
<feature type="domain" description="Thioredoxin" evidence="5">
    <location>
        <begin position="13"/>
        <end position="127"/>
    </location>
</feature>
<evidence type="ECO:0000313" key="6">
    <source>
        <dbReference type="EMBL" id="KAL1507594.1"/>
    </source>
</evidence>
<dbReference type="Pfam" id="PF00085">
    <property type="entry name" value="Thioredoxin"/>
    <property type="match status" value="1"/>
</dbReference>
<reference evidence="6 7" key="1">
    <citation type="journal article" date="2024" name="Science">
        <title>Giant polyketide synthase enzymes in the biosynthesis of giant marine polyether toxins.</title>
        <authorList>
            <person name="Fallon T.R."/>
            <person name="Shende V.V."/>
            <person name="Wierzbicki I.H."/>
            <person name="Pendleton A.L."/>
            <person name="Watervoot N.F."/>
            <person name="Auber R.P."/>
            <person name="Gonzalez D.J."/>
            <person name="Wisecaver J.H."/>
            <person name="Moore B.S."/>
        </authorList>
    </citation>
    <scope>NUCLEOTIDE SEQUENCE [LARGE SCALE GENOMIC DNA]</scope>
    <source>
        <strain evidence="6 7">12B1</strain>
    </source>
</reference>
<evidence type="ECO:0000256" key="1">
    <source>
        <dbReference type="ARBA" id="ARBA00006347"/>
    </source>
</evidence>
<dbReference type="GO" id="GO:0006457">
    <property type="term" value="P:protein folding"/>
    <property type="evidence" value="ECO:0007669"/>
    <property type="project" value="TreeGrafter"/>
</dbReference>
<name>A0AB34IWH9_PRYPA</name>
<evidence type="ECO:0000259" key="5">
    <source>
        <dbReference type="PROSITE" id="PS51352"/>
    </source>
</evidence>
<dbReference type="CDD" id="cd02961">
    <property type="entry name" value="PDI_a_family"/>
    <property type="match status" value="1"/>
</dbReference>
<evidence type="ECO:0000256" key="3">
    <source>
        <dbReference type="SAM" id="MobiDB-lite"/>
    </source>
</evidence>
<feature type="chain" id="PRO_5044250876" description="Thioredoxin domain-containing protein" evidence="4">
    <location>
        <begin position="23"/>
        <end position="295"/>
    </location>
</feature>
<accession>A0AB34IWH9</accession>
<feature type="signal peptide" evidence="4">
    <location>
        <begin position="1"/>
        <end position="22"/>
    </location>
</feature>
<keyword evidence="7" id="KW-1185">Reference proteome</keyword>
<dbReference type="EMBL" id="JBGBPQ010000017">
    <property type="protein sequence ID" value="KAL1507594.1"/>
    <property type="molecule type" value="Genomic_DNA"/>
</dbReference>
<feature type="compositionally biased region" description="Gly residues" evidence="3">
    <location>
        <begin position="265"/>
        <end position="281"/>
    </location>
</feature>
<keyword evidence="2 4" id="KW-0732">Signal</keyword>
<comment type="similarity">
    <text evidence="1">Belongs to the protein disulfide isomerase family.</text>
</comment>
<protein>
    <recommendedName>
        <fullName evidence="5">Thioredoxin domain-containing protein</fullName>
    </recommendedName>
</protein>
<dbReference type="PANTHER" id="PTHR45672">
    <property type="entry name" value="PROTEIN DISULFIDE-ISOMERASE C17H9.14C-RELATED"/>
    <property type="match status" value="1"/>
</dbReference>
<sequence>MCRAVSGTGGFEMLAWLPLAAAHLTLTSSSFYQTVASGRTFVFFHSPDCGYCRQMMPLWDALAAEPLPDGIRLATVDAIAEPSLAERFDVYGFPTLLLLDPAARRLYEYHGERTVESLRLFLDESHPQGFLSSANPRRLPRAPSAWDPLLDAPHAALDVLAFAWRQGLLACLLLACGGGGAAALAAAARAPPPPQFVMVTCPRGVAGGARLEVAVPAGRGWLSWRRAARRLTVEAPAGIAEGQAFFVPLVPPTAALVLSSSPAPGGGGLGDPPGRAVGGTATGRAVEGGAKLKAT</sequence>
<dbReference type="Gene3D" id="3.40.30.10">
    <property type="entry name" value="Glutaredoxin"/>
    <property type="match status" value="1"/>
</dbReference>
<comment type="caution">
    <text evidence="6">The sequence shown here is derived from an EMBL/GenBank/DDBJ whole genome shotgun (WGS) entry which is preliminary data.</text>
</comment>
<dbReference type="AlphaFoldDB" id="A0AB34IWH9"/>
<dbReference type="GO" id="GO:0003756">
    <property type="term" value="F:protein disulfide isomerase activity"/>
    <property type="evidence" value="ECO:0007669"/>
    <property type="project" value="TreeGrafter"/>
</dbReference>
<dbReference type="InterPro" id="IPR036249">
    <property type="entry name" value="Thioredoxin-like_sf"/>
</dbReference>
<evidence type="ECO:0000313" key="7">
    <source>
        <dbReference type="Proteomes" id="UP001515480"/>
    </source>
</evidence>
<dbReference type="GO" id="GO:0005783">
    <property type="term" value="C:endoplasmic reticulum"/>
    <property type="evidence" value="ECO:0007669"/>
    <property type="project" value="TreeGrafter"/>
</dbReference>
<gene>
    <name evidence="6" type="ORF">AB1Y20_007213</name>
</gene>
<dbReference type="Proteomes" id="UP001515480">
    <property type="component" value="Unassembled WGS sequence"/>
</dbReference>
<feature type="region of interest" description="Disordered" evidence="3">
    <location>
        <begin position="265"/>
        <end position="295"/>
    </location>
</feature>
<organism evidence="6 7">
    <name type="scientific">Prymnesium parvum</name>
    <name type="common">Toxic golden alga</name>
    <dbReference type="NCBI Taxonomy" id="97485"/>
    <lineage>
        <taxon>Eukaryota</taxon>
        <taxon>Haptista</taxon>
        <taxon>Haptophyta</taxon>
        <taxon>Prymnesiophyceae</taxon>
        <taxon>Prymnesiales</taxon>
        <taxon>Prymnesiaceae</taxon>
        <taxon>Prymnesium</taxon>
    </lineage>
</organism>